<dbReference type="InterPro" id="IPR029526">
    <property type="entry name" value="PGBD"/>
</dbReference>
<evidence type="ECO:0000313" key="3">
    <source>
        <dbReference type="Proteomes" id="UP001148838"/>
    </source>
</evidence>
<organism evidence="2 3">
    <name type="scientific">Periplaneta americana</name>
    <name type="common">American cockroach</name>
    <name type="synonym">Blatta americana</name>
    <dbReference type="NCBI Taxonomy" id="6978"/>
    <lineage>
        <taxon>Eukaryota</taxon>
        <taxon>Metazoa</taxon>
        <taxon>Ecdysozoa</taxon>
        <taxon>Arthropoda</taxon>
        <taxon>Hexapoda</taxon>
        <taxon>Insecta</taxon>
        <taxon>Pterygota</taxon>
        <taxon>Neoptera</taxon>
        <taxon>Polyneoptera</taxon>
        <taxon>Dictyoptera</taxon>
        <taxon>Blattodea</taxon>
        <taxon>Blattoidea</taxon>
        <taxon>Blattidae</taxon>
        <taxon>Blattinae</taxon>
        <taxon>Periplaneta</taxon>
    </lineage>
</organism>
<evidence type="ECO:0000313" key="2">
    <source>
        <dbReference type="EMBL" id="KAJ4434657.1"/>
    </source>
</evidence>
<dbReference type="Pfam" id="PF13843">
    <property type="entry name" value="DDE_Tnp_1_7"/>
    <property type="match status" value="1"/>
</dbReference>
<reference evidence="2 3" key="1">
    <citation type="journal article" date="2022" name="Allergy">
        <title>Genome assembly and annotation of Periplaneta americana reveal a comprehensive cockroach allergen profile.</title>
        <authorList>
            <person name="Wang L."/>
            <person name="Xiong Q."/>
            <person name="Saelim N."/>
            <person name="Wang L."/>
            <person name="Nong W."/>
            <person name="Wan A.T."/>
            <person name="Shi M."/>
            <person name="Liu X."/>
            <person name="Cao Q."/>
            <person name="Hui J.H.L."/>
            <person name="Sookrung N."/>
            <person name="Leung T.F."/>
            <person name="Tungtrongchitr A."/>
            <person name="Tsui S.K.W."/>
        </authorList>
    </citation>
    <scope>NUCLEOTIDE SEQUENCE [LARGE SCALE GENOMIC DNA]</scope>
    <source>
        <strain evidence="2">PWHHKU_190912</strain>
    </source>
</reference>
<dbReference type="Proteomes" id="UP001148838">
    <property type="component" value="Unassembled WGS sequence"/>
</dbReference>
<evidence type="ECO:0000259" key="1">
    <source>
        <dbReference type="Pfam" id="PF13843"/>
    </source>
</evidence>
<gene>
    <name evidence="2" type="ORF">ANN_23222</name>
</gene>
<keyword evidence="3" id="KW-1185">Reference proteome</keyword>
<accession>A0ABQ8SLR8</accession>
<protein>
    <recommendedName>
        <fullName evidence="1">PiggyBac transposable element-derived protein domain-containing protein</fullName>
    </recommendedName>
</protein>
<name>A0ABQ8SLR8_PERAM</name>
<comment type="caution">
    <text evidence="2">The sequence shown here is derived from an EMBL/GenBank/DDBJ whole genome shotgun (WGS) entry which is preliminary data.</text>
</comment>
<proteinExistence type="predicted"/>
<feature type="domain" description="PiggyBac transposable element-derived protein" evidence="1">
    <location>
        <begin position="58"/>
        <end position="155"/>
    </location>
</feature>
<sequence>MASSSAVKKLRKSKSVCATDTECGKKVGKWLDECDSDDDITEDGSVFSDDSDEQLLLKLTVVGTLRMNKPEIPIQFLANKGREVLSSEFAFKDYTTLVSYVPKKNKAVVLLSAMHHDKSIDSQSPKKKPEIILQYNKTKGGVDLMDQKFEHTQQKESLKDGPITNA</sequence>
<dbReference type="EMBL" id="JAJSOF020000025">
    <property type="protein sequence ID" value="KAJ4434657.1"/>
    <property type="molecule type" value="Genomic_DNA"/>
</dbReference>